<dbReference type="Proteomes" id="UP001629392">
    <property type="component" value="Unassembled WGS sequence"/>
</dbReference>
<reference evidence="3 4" key="1">
    <citation type="journal article" date="2024" name="Chem. Sci.">
        <title>Discovery of megapolipeptins by genome mining of a Burkholderiales bacteria collection.</title>
        <authorList>
            <person name="Paulo B.S."/>
            <person name="Recchia M.J.J."/>
            <person name="Lee S."/>
            <person name="Fergusson C.H."/>
            <person name="Romanowski S.B."/>
            <person name="Hernandez A."/>
            <person name="Krull N."/>
            <person name="Liu D.Y."/>
            <person name="Cavanagh H."/>
            <person name="Bos A."/>
            <person name="Gray C.A."/>
            <person name="Murphy B.T."/>
            <person name="Linington R.G."/>
            <person name="Eustaquio A.S."/>
        </authorList>
    </citation>
    <scope>NUCLEOTIDE SEQUENCE [LARGE SCALE GENOMIC DNA]</scope>
    <source>
        <strain evidence="3 4">RL17-350-BIC-E</strain>
    </source>
</reference>
<feature type="transmembrane region" description="Helical" evidence="2">
    <location>
        <begin position="37"/>
        <end position="60"/>
    </location>
</feature>
<feature type="compositionally biased region" description="Pro residues" evidence="1">
    <location>
        <begin position="210"/>
        <end position="220"/>
    </location>
</feature>
<dbReference type="EMBL" id="JAQQCL010000008">
    <property type="protein sequence ID" value="MFM0717370.1"/>
    <property type="molecule type" value="Genomic_DNA"/>
</dbReference>
<feature type="compositionally biased region" description="Low complexity" evidence="1">
    <location>
        <begin position="132"/>
        <end position="153"/>
    </location>
</feature>
<keyword evidence="4" id="KW-1185">Reference proteome</keyword>
<feature type="region of interest" description="Disordered" evidence="1">
    <location>
        <begin position="202"/>
        <end position="265"/>
    </location>
</feature>
<evidence type="ECO:0000256" key="2">
    <source>
        <dbReference type="SAM" id="Phobius"/>
    </source>
</evidence>
<accession>A0ABW9EE67</accession>
<gene>
    <name evidence="3" type="ORF">PQQ73_13620</name>
</gene>
<sequence>MAKVSDLPQSEAEGRDRRFDIRGPHRTNASPPGFGRFTLCVAAAGALACGVLATVAYGVWFNHDQQAYAEAIASARQAFGIPVSSLVAAGAAAGGPVKSVVLLEPAVSPAAPGAAMRHTITTAPAASRPVTSEALGSAAPAPAMTAPASNSPATITPPGSQTIASDSSSSPTSPVPVGEEGSKQAVWSGQVARVPLEPAAPAVLADATPRTPPPSSPSPRPARRVSTLADPAAQQSAAARSGRQARTAQAERRASAPNATHEDSLFARIGQFFRRVDYRQHDSGRQQQDIYSHP</sequence>
<dbReference type="RefSeq" id="WP_408153283.1">
    <property type="nucleotide sequence ID" value="NZ_JAQQCL010000008.1"/>
</dbReference>
<feature type="region of interest" description="Disordered" evidence="1">
    <location>
        <begin position="1"/>
        <end position="27"/>
    </location>
</feature>
<evidence type="ECO:0000313" key="4">
    <source>
        <dbReference type="Proteomes" id="UP001629392"/>
    </source>
</evidence>
<comment type="caution">
    <text evidence="3">The sequence shown here is derived from an EMBL/GenBank/DDBJ whole genome shotgun (WGS) entry which is preliminary data.</text>
</comment>
<keyword evidence="2" id="KW-0472">Membrane</keyword>
<organism evidence="3 4">
    <name type="scientific">Paraburkholderia strydomiana</name>
    <dbReference type="NCBI Taxonomy" id="1245417"/>
    <lineage>
        <taxon>Bacteria</taxon>
        <taxon>Pseudomonadati</taxon>
        <taxon>Pseudomonadota</taxon>
        <taxon>Betaproteobacteria</taxon>
        <taxon>Burkholderiales</taxon>
        <taxon>Burkholderiaceae</taxon>
        <taxon>Paraburkholderia</taxon>
    </lineage>
</organism>
<feature type="compositionally biased region" description="Low complexity" evidence="1">
    <location>
        <begin position="165"/>
        <end position="177"/>
    </location>
</feature>
<feature type="compositionally biased region" description="Basic and acidic residues" evidence="1">
    <location>
        <begin position="12"/>
        <end position="23"/>
    </location>
</feature>
<evidence type="ECO:0000256" key="1">
    <source>
        <dbReference type="SAM" id="MobiDB-lite"/>
    </source>
</evidence>
<feature type="compositionally biased region" description="Basic and acidic residues" evidence="1">
    <location>
        <begin position="249"/>
        <end position="265"/>
    </location>
</feature>
<keyword evidence="2" id="KW-1133">Transmembrane helix</keyword>
<keyword evidence="2" id="KW-0812">Transmembrane</keyword>
<protein>
    <recommendedName>
        <fullName evidence="5">Serine protease</fullName>
    </recommendedName>
</protein>
<proteinExistence type="predicted"/>
<name>A0ABW9EE67_9BURK</name>
<feature type="region of interest" description="Disordered" evidence="1">
    <location>
        <begin position="123"/>
        <end position="186"/>
    </location>
</feature>
<evidence type="ECO:0008006" key="5">
    <source>
        <dbReference type="Google" id="ProtNLM"/>
    </source>
</evidence>
<feature type="compositionally biased region" description="Low complexity" evidence="1">
    <location>
        <begin position="232"/>
        <end position="248"/>
    </location>
</feature>
<evidence type="ECO:0000313" key="3">
    <source>
        <dbReference type="EMBL" id="MFM0717370.1"/>
    </source>
</evidence>